<protein>
    <recommendedName>
        <fullName evidence="4">Peptidase S24/S26A/S26B/S26C domain-containing protein</fullName>
    </recommendedName>
</protein>
<evidence type="ECO:0000313" key="6">
    <source>
        <dbReference type="Proteomes" id="UP000235661"/>
    </source>
</evidence>
<dbReference type="Pfam" id="PF00717">
    <property type="entry name" value="Peptidase_S24"/>
    <property type="match status" value="1"/>
</dbReference>
<dbReference type="InterPro" id="IPR010982">
    <property type="entry name" value="Lambda_DNA-bd_dom_sf"/>
</dbReference>
<dbReference type="InterPro" id="IPR001387">
    <property type="entry name" value="Cro/C1-type_HTH"/>
</dbReference>
<evidence type="ECO:0000256" key="1">
    <source>
        <dbReference type="ARBA" id="ARBA00023015"/>
    </source>
</evidence>
<dbReference type="Gene3D" id="2.10.109.10">
    <property type="entry name" value="Umud Fragment, subunit A"/>
    <property type="match status" value="1"/>
</dbReference>
<dbReference type="RefSeq" id="WP_102188074.1">
    <property type="nucleotide sequence ID" value="NZ_PNGI01000006.1"/>
</dbReference>
<name>A0A2N6Q6S6_9BACT</name>
<reference evidence="5 6" key="1">
    <citation type="submission" date="2017-09" db="EMBL/GenBank/DDBJ databases">
        <title>Bacterial strain isolated from the female urinary microbiota.</title>
        <authorList>
            <person name="Thomas-White K."/>
            <person name="Kumar N."/>
            <person name="Forster S."/>
            <person name="Putonti C."/>
            <person name="Lawley T."/>
            <person name="Wolfe A.J."/>
        </authorList>
    </citation>
    <scope>NUCLEOTIDE SEQUENCE [LARGE SCALE GENOMIC DNA]</scope>
    <source>
        <strain evidence="5 6">UMB0818</strain>
    </source>
</reference>
<proteinExistence type="predicted"/>
<dbReference type="CDD" id="cd00093">
    <property type="entry name" value="HTH_XRE"/>
    <property type="match status" value="1"/>
</dbReference>
<dbReference type="SUPFAM" id="SSF51306">
    <property type="entry name" value="LexA/Signal peptidase"/>
    <property type="match status" value="1"/>
</dbReference>
<evidence type="ECO:0000256" key="2">
    <source>
        <dbReference type="ARBA" id="ARBA00023125"/>
    </source>
</evidence>
<dbReference type="PANTHER" id="PTHR40661">
    <property type="match status" value="1"/>
</dbReference>
<comment type="caution">
    <text evidence="5">The sequence shown here is derived from an EMBL/GenBank/DDBJ whole genome shotgun (WGS) entry which is preliminary data.</text>
</comment>
<dbReference type="EMBL" id="PNGI01000006">
    <property type="protein sequence ID" value="PMC10699.1"/>
    <property type="molecule type" value="Genomic_DNA"/>
</dbReference>
<evidence type="ECO:0000313" key="5">
    <source>
        <dbReference type="EMBL" id="PMC10699.1"/>
    </source>
</evidence>
<dbReference type="InterPro" id="IPR036286">
    <property type="entry name" value="LexA/Signal_pep-like_sf"/>
</dbReference>
<keyword evidence="1" id="KW-0805">Transcription regulation</keyword>
<dbReference type="AlphaFoldDB" id="A0A2N6Q6S6"/>
<dbReference type="CDD" id="cd06529">
    <property type="entry name" value="S24_LexA-like"/>
    <property type="match status" value="1"/>
</dbReference>
<accession>A0A2N6Q6S6</accession>
<dbReference type="GO" id="GO:0003677">
    <property type="term" value="F:DNA binding"/>
    <property type="evidence" value="ECO:0007669"/>
    <property type="project" value="UniProtKB-KW"/>
</dbReference>
<dbReference type="SUPFAM" id="SSF47413">
    <property type="entry name" value="lambda repressor-like DNA-binding domains"/>
    <property type="match status" value="1"/>
</dbReference>
<evidence type="ECO:0000256" key="3">
    <source>
        <dbReference type="ARBA" id="ARBA00023163"/>
    </source>
</evidence>
<keyword evidence="2" id="KW-0238">DNA-binding</keyword>
<sequence>MENTVKQRLILFLEESNISQAKFEKAAGLSNGYINNLKSSPSANKLQSIFNAFPDINPDWLLTGSGEMYLSDTLQPHTAKQSKNDIPFYETLSVSAGQLEVVIQDALPTGFISIPGVHAIALFPVIGCSMLPRIKPGDIIGVDAVNSWDELDPDKIYLIVTNEDRMIKHLQSDASDPEILWAISDNAAFTKFKLSKSSIKYIYRVTYHGEIL</sequence>
<gene>
    <name evidence="5" type="ORF">CJ232_04160</name>
</gene>
<feature type="domain" description="Peptidase S24/S26A/S26B/S26C" evidence="4">
    <location>
        <begin position="93"/>
        <end position="202"/>
    </location>
</feature>
<dbReference type="Proteomes" id="UP000235661">
    <property type="component" value="Unassembled WGS sequence"/>
</dbReference>
<organism evidence="5 6">
    <name type="scientific">Hoylesella timonensis</name>
    <dbReference type="NCBI Taxonomy" id="386414"/>
    <lineage>
        <taxon>Bacteria</taxon>
        <taxon>Pseudomonadati</taxon>
        <taxon>Bacteroidota</taxon>
        <taxon>Bacteroidia</taxon>
        <taxon>Bacteroidales</taxon>
        <taxon>Prevotellaceae</taxon>
        <taxon>Hoylesella</taxon>
    </lineage>
</organism>
<dbReference type="InterPro" id="IPR039418">
    <property type="entry name" value="LexA-like"/>
</dbReference>
<dbReference type="InterPro" id="IPR015927">
    <property type="entry name" value="Peptidase_S24_S26A/B/C"/>
</dbReference>
<dbReference type="Gene3D" id="1.10.260.40">
    <property type="entry name" value="lambda repressor-like DNA-binding domains"/>
    <property type="match status" value="1"/>
</dbReference>
<dbReference type="PANTHER" id="PTHR40661:SF3">
    <property type="entry name" value="FELS-1 PROPHAGE TRANSCRIPTIONAL REGULATOR"/>
    <property type="match status" value="1"/>
</dbReference>
<keyword evidence="3" id="KW-0804">Transcription</keyword>
<evidence type="ECO:0000259" key="4">
    <source>
        <dbReference type="Pfam" id="PF00717"/>
    </source>
</evidence>